<keyword evidence="1" id="KW-0812">Transmembrane</keyword>
<accession>A0A8S5RZS2</accession>
<feature type="transmembrane region" description="Helical" evidence="1">
    <location>
        <begin position="12"/>
        <end position="29"/>
    </location>
</feature>
<proteinExistence type="predicted"/>
<name>A0A8S5RZS2_9CAUD</name>
<reference evidence="2" key="1">
    <citation type="journal article" date="2021" name="Proc. Natl. Acad. Sci. U.S.A.">
        <title>A Catalog of Tens of Thousands of Viruses from Human Metagenomes Reveals Hidden Associations with Chronic Diseases.</title>
        <authorList>
            <person name="Tisza M.J."/>
            <person name="Buck C.B."/>
        </authorList>
    </citation>
    <scope>NUCLEOTIDE SEQUENCE</scope>
    <source>
        <strain evidence="2">CtNQV2</strain>
    </source>
</reference>
<keyword evidence="1" id="KW-0472">Membrane</keyword>
<evidence type="ECO:0000256" key="1">
    <source>
        <dbReference type="SAM" id="Phobius"/>
    </source>
</evidence>
<dbReference type="EMBL" id="BK032510">
    <property type="protein sequence ID" value="DAF44011.1"/>
    <property type="molecule type" value="Genomic_DNA"/>
</dbReference>
<sequence>MLRKIINDALPYLVMAILLAIFYKILLLIN</sequence>
<evidence type="ECO:0000313" key="2">
    <source>
        <dbReference type="EMBL" id="DAF44011.1"/>
    </source>
</evidence>
<protein>
    <submittedName>
        <fullName evidence="2">Uncharacterized protein</fullName>
    </submittedName>
</protein>
<keyword evidence="1" id="KW-1133">Transmembrane helix</keyword>
<organism evidence="2">
    <name type="scientific">Myoviridae sp. ctNQV2</name>
    <dbReference type="NCBI Taxonomy" id="2827683"/>
    <lineage>
        <taxon>Viruses</taxon>
        <taxon>Duplodnaviria</taxon>
        <taxon>Heunggongvirae</taxon>
        <taxon>Uroviricota</taxon>
        <taxon>Caudoviricetes</taxon>
    </lineage>
</organism>